<dbReference type="SUPFAM" id="SSF55781">
    <property type="entry name" value="GAF domain-like"/>
    <property type="match status" value="1"/>
</dbReference>
<dbReference type="Pfam" id="PF17853">
    <property type="entry name" value="GGDEF_2"/>
    <property type="match status" value="1"/>
</dbReference>
<dbReference type="EMBL" id="BNDW01000117">
    <property type="protein sequence ID" value="GHI27547.1"/>
    <property type="molecule type" value="Genomic_DNA"/>
</dbReference>
<evidence type="ECO:0000313" key="4">
    <source>
        <dbReference type="Proteomes" id="UP001052739"/>
    </source>
</evidence>
<dbReference type="Gene3D" id="3.30.450.40">
    <property type="match status" value="1"/>
</dbReference>
<keyword evidence="4" id="KW-1185">Reference proteome</keyword>
<protein>
    <recommendedName>
        <fullName evidence="2">GAF domain-containing protein</fullName>
    </recommendedName>
</protein>
<dbReference type="InterPro" id="IPR003018">
    <property type="entry name" value="GAF"/>
</dbReference>
<comment type="caution">
    <text evidence="3">The sequence shown here is derived from an EMBL/GenBank/DDBJ whole genome shotgun (WGS) entry which is preliminary data.</text>
</comment>
<accession>A0ABQ3PR96</accession>
<comment type="similarity">
    <text evidence="1">Belongs to the CdaR family.</text>
</comment>
<evidence type="ECO:0000256" key="1">
    <source>
        <dbReference type="ARBA" id="ARBA00006754"/>
    </source>
</evidence>
<dbReference type="Gene3D" id="1.10.10.2840">
    <property type="entry name" value="PucR C-terminal helix-turn-helix domain"/>
    <property type="match status" value="1"/>
</dbReference>
<dbReference type="InterPro" id="IPR041522">
    <property type="entry name" value="CdaR_GGDEF"/>
</dbReference>
<feature type="domain" description="GAF" evidence="2">
    <location>
        <begin position="94"/>
        <end position="245"/>
    </location>
</feature>
<dbReference type="Proteomes" id="UP001052739">
    <property type="component" value="Unassembled WGS sequence"/>
</dbReference>
<dbReference type="PANTHER" id="PTHR33744">
    <property type="entry name" value="CARBOHYDRATE DIACID REGULATOR"/>
    <property type="match status" value="1"/>
</dbReference>
<evidence type="ECO:0000313" key="3">
    <source>
        <dbReference type="EMBL" id="GHI27547.1"/>
    </source>
</evidence>
<dbReference type="InterPro" id="IPR025736">
    <property type="entry name" value="PucR_C-HTH_dom"/>
</dbReference>
<dbReference type="InterPro" id="IPR051448">
    <property type="entry name" value="CdaR-like_regulators"/>
</dbReference>
<name>A0ABQ3PR96_9ACTN</name>
<dbReference type="Pfam" id="PF13185">
    <property type="entry name" value="GAF_2"/>
    <property type="match status" value="1"/>
</dbReference>
<dbReference type="Pfam" id="PF13556">
    <property type="entry name" value="HTH_30"/>
    <property type="match status" value="1"/>
</dbReference>
<dbReference type="SMART" id="SM00065">
    <property type="entry name" value="GAF"/>
    <property type="match status" value="1"/>
</dbReference>
<evidence type="ECO:0000259" key="2">
    <source>
        <dbReference type="SMART" id="SM00065"/>
    </source>
</evidence>
<reference evidence="3" key="1">
    <citation type="submission" date="2024-05" db="EMBL/GenBank/DDBJ databases">
        <title>Whole genome shotgun sequence of Streptomyces hydrogenans NBRC 13475.</title>
        <authorList>
            <person name="Komaki H."/>
            <person name="Tamura T."/>
        </authorList>
    </citation>
    <scope>NUCLEOTIDE SEQUENCE</scope>
    <source>
        <strain evidence="3">NBRC 13475</strain>
    </source>
</reference>
<gene>
    <name evidence="3" type="ORF">Shyd_89180</name>
</gene>
<dbReference type="PANTHER" id="PTHR33744:SF1">
    <property type="entry name" value="DNA-BINDING TRANSCRIPTIONAL ACTIVATOR ADER"/>
    <property type="match status" value="1"/>
</dbReference>
<sequence length="656" mass="68635">MTAGRPAESRRPTPTEAAARRVLDLLAAGAPGEELAAQPARARAAGAAPGEVAWIEETTEAALAVRRVLDQYRRREAELVALYDTAGDLAGLRDLDAVLRAIVRRARTLLGSDVAYLTLNDPVARDTFMRVTEGSVSAAFQQLRLGMGEGLGGLVAQTARPYASADYRTDRRYRHTGTIDDGVAEEGLRGILGVPLRLGEEIIGVLFAADRTPREFTPDAIALLASLADHAAVAIDSARRLDETRTALARLEAANATARAHSEALHLASDAHDRLSKLVLRGAGTDEVAAEIAALLGGGVAVHDTDGSELARVGTAPVTPSPGGLAASRTEGRAVRADGVWTCAVLAGAEPLGSIVLTGRGDLSEADRRLFERSALVTAMLLLIRRSVAETEDRVRGELLDDLLADPAASAHRDPGSLTLRARRLGVDLARPHAVAVVDCEPALRSRLAAEATRVVRGLGGLAGTRQGRTVLLVPCDRARTLAQDLAAGLARGLGAPVTVGTAGPATAPDRHAALHAEALRCLTALHALGRTGEGADVAALGFIGVLLGDRADIAAHVDRVLGPVLAYDAERGTELVRTLHAYYDQGASLARAKDALHVHVNTVVQRLDRVAQLLGPDWNTPDSALELHLALRLHQLSRTAPGTPAPAPGATGRTA</sequence>
<dbReference type="InterPro" id="IPR029016">
    <property type="entry name" value="GAF-like_dom_sf"/>
</dbReference>
<dbReference type="InterPro" id="IPR042070">
    <property type="entry name" value="PucR_C-HTH_sf"/>
</dbReference>
<proteinExistence type="inferred from homology"/>
<organism evidence="3 4">
    <name type="scientific">Streptomyces hydrogenans</name>
    <dbReference type="NCBI Taxonomy" id="1873719"/>
    <lineage>
        <taxon>Bacteria</taxon>
        <taxon>Bacillati</taxon>
        <taxon>Actinomycetota</taxon>
        <taxon>Actinomycetes</taxon>
        <taxon>Kitasatosporales</taxon>
        <taxon>Streptomycetaceae</taxon>
        <taxon>Streptomyces</taxon>
    </lineage>
</organism>
<dbReference type="RefSeq" id="WP_190224005.1">
    <property type="nucleotide sequence ID" value="NZ_BNBS01000046.1"/>
</dbReference>